<sequence length="387" mass="40700">MLVRALRFFTRTWVLVSVAALTVVGVVEATAGAGAGGFGAAVLGALTGAILLPASTQLGLLAGAVSFGLRVRHVVVGALRQVASWRLGHVTVTLRLLPVVLASEIGPWRKPVILRCWLAGVLSAPAGLGTVATGWLLADGPFGRGFAIAATPFMLYKLWPRRAPLTTSTGWLLFGLPSMAESRRAEFRAGASAARAHEALQAGDLERAQSRVDELTDEHPDLNTTVSCRVSLHEARGDYGEAVALLLSHISAADLPARELSYNLAGLAGLAFSAVEAEQLPGDEALPVAKKALHDASALGFPEFQLNGVHGLLALVEGDADEAVRRAKLGAEHATSPLSRADDLVTLARAHMARHDNAAAHRALAEAEEAAAWWPRVRALRTRLSVA</sequence>
<evidence type="ECO:0000313" key="3">
    <source>
        <dbReference type="Proteomes" id="UP000569329"/>
    </source>
</evidence>
<dbReference type="EMBL" id="JACGWZ010000003">
    <property type="protein sequence ID" value="MBA8825240.1"/>
    <property type="molecule type" value="Genomic_DNA"/>
</dbReference>
<keyword evidence="1" id="KW-0472">Membrane</keyword>
<evidence type="ECO:0000313" key="2">
    <source>
        <dbReference type="EMBL" id="MBA8825240.1"/>
    </source>
</evidence>
<keyword evidence="1" id="KW-1133">Transmembrane helix</keyword>
<dbReference type="AlphaFoldDB" id="A0A839DWH8"/>
<gene>
    <name evidence="2" type="ORF">FHX42_002591</name>
</gene>
<proteinExistence type="predicted"/>
<reference evidence="2 3" key="1">
    <citation type="submission" date="2020-07" db="EMBL/GenBank/DDBJ databases">
        <title>Sequencing the genomes of 1000 actinobacteria strains.</title>
        <authorList>
            <person name="Klenk H.-P."/>
        </authorList>
    </citation>
    <scope>NUCLEOTIDE SEQUENCE [LARGE SCALE GENOMIC DNA]</scope>
    <source>
        <strain evidence="2 3">DSM 45975</strain>
    </source>
</reference>
<evidence type="ECO:0000256" key="1">
    <source>
        <dbReference type="SAM" id="Phobius"/>
    </source>
</evidence>
<name>A0A839DWH8_9PSEU</name>
<keyword evidence="1" id="KW-0812">Transmembrane</keyword>
<keyword evidence="3" id="KW-1185">Reference proteome</keyword>
<protein>
    <recommendedName>
        <fullName evidence="4">Tetratricopeptide repeat protein</fullName>
    </recommendedName>
</protein>
<feature type="transmembrane region" description="Helical" evidence="1">
    <location>
        <begin position="39"/>
        <end position="62"/>
    </location>
</feature>
<dbReference type="RefSeq" id="WP_328796082.1">
    <property type="nucleotide sequence ID" value="NZ_JACGWZ010000003.1"/>
</dbReference>
<accession>A0A839DWH8</accession>
<evidence type="ECO:0008006" key="4">
    <source>
        <dbReference type="Google" id="ProtNLM"/>
    </source>
</evidence>
<dbReference type="Proteomes" id="UP000569329">
    <property type="component" value="Unassembled WGS sequence"/>
</dbReference>
<comment type="caution">
    <text evidence="2">The sequence shown here is derived from an EMBL/GenBank/DDBJ whole genome shotgun (WGS) entry which is preliminary data.</text>
</comment>
<feature type="transmembrane region" description="Helical" evidence="1">
    <location>
        <begin position="112"/>
        <end position="136"/>
    </location>
</feature>
<organism evidence="2 3">
    <name type="scientific">Halosaccharopolyspora lacisalsi</name>
    <dbReference type="NCBI Taxonomy" id="1000566"/>
    <lineage>
        <taxon>Bacteria</taxon>
        <taxon>Bacillati</taxon>
        <taxon>Actinomycetota</taxon>
        <taxon>Actinomycetes</taxon>
        <taxon>Pseudonocardiales</taxon>
        <taxon>Pseudonocardiaceae</taxon>
        <taxon>Halosaccharopolyspora</taxon>
    </lineage>
</organism>